<sequence length="96" mass="10784">MVCQPCRAMVLAFPNQTCNIDEDTGTIRFSGYDGVLEIRFTMSSDTIDQLMGGKDGQDISYGQAFERLRSRIQDAAVRNYKRTKKSYYTLGPNSGI</sequence>
<dbReference type="InterPro" id="IPR009962">
    <property type="entry name" value="DUF1488"/>
</dbReference>
<name>A0A2N5XL94_9HYPH</name>
<dbReference type="EMBL" id="PKUQ01000054">
    <property type="protein sequence ID" value="PLW75200.1"/>
    <property type="molecule type" value="Genomic_DNA"/>
</dbReference>
<evidence type="ECO:0000313" key="1">
    <source>
        <dbReference type="EMBL" id="PLW75200.1"/>
    </source>
</evidence>
<keyword evidence="2" id="KW-1185">Reference proteome</keyword>
<dbReference type="Proteomes" id="UP000234881">
    <property type="component" value="Unassembled WGS sequence"/>
</dbReference>
<dbReference type="RefSeq" id="WP_101535605.1">
    <property type="nucleotide sequence ID" value="NZ_PKUQ01000054.1"/>
</dbReference>
<gene>
    <name evidence="1" type="ORF">C0081_20480</name>
</gene>
<dbReference type="AlphaFoldDB" id="A0A2N5XL94"/>
<organism evidence="1 2">
    <name type="scientific">Cohaesibacter celericrescens</name>
    <dbReference type="NCBI Taxonomy" id="2067669"/>
    <lineage>
        <taxon>Bacteria</taxon>
        <taxon>Pseudomonadati</taxon>
        <taxon>Pseudomonadota</taxon>
        <taxon>Alphaproteobacteria</taxon>
        <taxon>Hyphomicrobiales</taxon>
        <taxon>Cohaesibacteraceae</taxon>
    </lineage>
</organism>
<dbReference type="OrthoDB" id="7360668at2"/>
<proteinExistence type="predicted"/>
<accession>A0A2N5XL94</accession>
<evidence type="ECO:0000313" key="2">
    <source>
        <dbReference type="Proteomes" id="UP000234881"/>
    </source>
</evidence>
<reference evidence="1 2" key="1">
    <citation type="submission" date="2018-01" db="EMBL/GenBank/DDBJ databases">
        <title>The draft genome sequence of Cohaesibacter sp. H1304.</title>
        <authorList>
            <person name="Wang N.-N."/>
            <person name="Du Z.-J."/>
        </authorList>
    </citation>
    <scope>NUCLEOTIDE SEQUENCE [LARGE SCALE GENOMIC DNA]</scope>
    <source>
        <strain evidence="1 2">H1304</strain>
    </source>
</reference>
<protein>
    <recommendedName>
        <fullName evidence="3">DUF1488 domain-containing protein</fullName>
    </recommendedName>
</protein>
<comment type="caution">
    <text evidence="1">The sequence shown here is derived from an EMBL/GenBank/DDBJ whole genome shotgun (WGS) entry which is preliminary data.</text>
</comment>
<evidence type="ECO:0008006" key="3">
    <source>
        <dbReference type="Google" id="ProtNLM"/>
    </source>
</evidence>
<dbReference type="Pfam" id="PF07369">
    <property type="entry name" value="DUF1488"/>
    <property type="match status" value="1"/>
</dbReference>